<keyword evidence="1" id="KW-0812">Transmembrane</keyword>
<feature type="non-terminal residue" evidence="2">
    <location>
        <position position="1"/>
    </location>
</feature>
<proteinExistence type="evidence at transcript level"/>
<accession>T1E1W6</accession>
<keyword evidence="1" id="KW-1133">Transmembrane helix</keyword>
<protein>
    <submittedName>
        <fullName evidence="2">Uncharacterized protein</fullName>
    </submittedName>
</protein>
<sequence>LCYPLFMFIFPLFTLAYFYSLFIFVFSRLFCKKKYLFDPHLFSETYDSFLHPDNIFFPTILTFQAWILPPIPIIGLPFQDTIAL</sequence>
<organism evidence="2">
    <name type="scientific">Psorophora albipes</name>
    <dbReference type="NCBI Taxonomy" id="869069"/>
    <lineage>
        <taxon>Eukaryota</taxon>
        <taxon>Metazoa</taxon>
        <taxon>Ecdysozoa</taxon>
        <taxon>Arthropoda</taxon>
        <taxon>Hexapoda</taxon>
        <taxon>Insecta</taxon>
        <taxon>Pterygota</taxon>
        <taxon>Neoptera</taxon>
        <taxon>Endopterygota</taxon>
        <taxon>Diptera</taxon>
        <taxon>Nematocera</taxon>
        <taxon>Culicoidea</taxon>
        <taxon>Culicidae</taxon>
        <taxon>Culicinae</taxon>
        <taxon>Aedini</taxon>
        <taxon>Psorophora</taxon>
    </lineage>
</organism>
<name>T1E1W6_9DIPT</name>
<reference evidence="2" key="1">
    <citation type="journal article" date="2013" name="BMC Genomics">
        <title>A deep insight into the sialotranscriptome of the mosquito, Psorophora albipes.</title>
        <authorList>
            <person name="Chagas A.C."/>
            <person name="Calvo E."/>
            <person name="Rios-Velasquez C.M."/>
            <person name="Pessoa F.A."/>
            <person name="Medeiros J.F."/>
            <person name="Ribeiro J.M."/>
        </authorList>
    </citation>
    <scope>NUCLEOTIDE SEQUENCE</scope>
</reference>
<dbReference type="AlphaFoldDB" id="T1E1W6"/>
<dbReference type="EMBL" id="GALA01001299">
    <property type="protein sequence ID" value="JAA93553.1"/>
    <property type="molecule type" value="mRNA"/>
</dbReference>
<evidence type="ECO:0000256" key="1">
    <source>
        <dbReference type="SAM" id="Phobius"/>
    </source>
</evidence>
<feature type="transmembrane region" description="Helical" evidence="1">
    <location>
        <begin position="6"/>
        <end position="26"/>
    </location>
</feature>
<evidence type="ECO:0000313" key="2">
    <source>
        <dbReference type="EMBL" id="JAA93553.1"/>
    </source>
</evidence>
<keyword evidence="1" id="KW-0472">Membrane</keyword>